<dbReference type="Proteomes" id="UP000823635">
    <property type="component" value="Unassembled WGS sequence"/>
</dbReference>
<dbReference type="PROSITE" id="PS00455">
    <property type="entry name" value="AMP_BINDING"/>
    <property type="match status" value="1"/>
</dbReference>
<evidence type="ECO:0000259" key="1">
    <source>
        <dbReference type="Pfam" id="PF00501"/>
    </source>
</evidence>
<dbReference type="InterPro" id="IPR042099">
    <property type="entry name" value="ANL_N_sf"/>
</dbReference>
<dbReference type="AlphaFoldDB" id="A0A9D9GYB9"/>
<dbReference type="GO" id="GO:0006631">
    <property type="term" value="P:fatty acid metabolic process"/>
    <property type="evidence" value="ECO:0007669"/>
    <property type="project" value="TreeGrafter"/>
</dbReference>
<reference evidence="2" key="1">
    <citation type="submission" date="2020-10" db="EMBL/GenBank/DDBJ databases">
        <authorList>
            <person name="Gilroy R."/>
        </authorList>
    </citation>
    <scope>NUCLEOTIDE SEQUENCE</scope>
    <source>
        <strain evidence="2">15467</strain>
    </source>
</reference>
<protein>
    <submittedName>
        <fullName evidence="2">AMP-binding protein</fullName>
    </submittedName>
</protein>
<dbReference type="PANTHER" id="PTHR43201:SF32">
    <property type="entry name" value="2-SUCCINYLBENZOATE--COA LIGASE, CHLOROPLASTIC_PEROXISOMAL"/>
    <property type="match status" value="1"/>
</dbReference>
<dbReference type="EMBL" id="JADINB010000114">
    <property type="protein sequence ID" value="MBO8429274.1"/>
    <property type="molecule type" value="Genomic_DNA"/>
</dbReference>
<dbReference type="InterPro" id="IPR000873">
    <property type="entry name" value="AMP-dep_synth/lig_dom"/>
</dbReference>
<dbReference type="Gene3D" id="3.40.50.12780">
    <property type="entry name" value="N-terminal domain of ligase-like"/>
    <property type="match status" value="2"/>
</dbReference>
<evidence type="ECO:0000313" key="3">
    <source>
        <dbReference type="Proteomes" id="UP000823635"/>
    </source>
</evidence>
<organism evidence="2 3">
    <name type="scientific">Candidatus Egerieousia excrementavium</name>
    <dbReference type="NCBI Taxonomy" id="2840778"/>
    <lineage>
        <taxon>Bacteria</taxon>
        <taxon>Pseudomonadati</taxon>
        <taxon>Bacteroidota</taxon>
        <taxon>Bacteroidia</taxon>
        <taxon>Bacteroidales</taxon>
        <taxon>Candidatus Egerieousia</taxon>
    </lineage>
</organism>
<dbReference type="GO" id="GO:0031956">
    <property type="term" value="F:medium-chain fatty acid-CoA ligase activity"/>
    <property type="evidence" value="ECO:0007669"/>
    <property type="project" value="TreeGrafter"/>
</dbReference>
<feature type="domain" description="AMP-dependent synthetase/ligase" evidence="1">
    <location>
        <begin position="104"/>
        <end position="234"/>
    </location>
</feature>
<gene>
    <name evidence="2" type="ORF">IAC68_05030</name>
</gene>
<dbReference type="SUPFAM" id="SSF56801">
    <property type="entry name" value="Acetyl-CoA synthetase-like"/>
    <property type="match status" value="1"/>
</dbReference>
<dbReference type="Pfam" id="PF00501">
    <property type="entry name" value="AMP-binding"/>
    <property type="match status" value="2"/>
</dbReference>
<sequence>MNKIEDFLYRNAELYPEKRAVVCGAQVLTYSELLKAVESRAKELRSSGEGNGKPFAIHTVQSPGFLTDYFAIHLIDGIAVPLERNIPQWRLNEIETLIAGTEAPRGCADILFTTGTTGKSKGVMISHQTIIANGENLVQAQGFSEETDFIICGPLNHIGSLSKIYPVLIAGGTLHVTEGLKEPGAFYRAIGNSGRHATFLVPSAIRMLLTLSSEELGKHASALDFIETGAAPIS</sequence>
<proteinExistence type="predicted"/>
<dbReference type="PANTHER" id="PTHR43201">
    <property type="entry name" value="ACYL-COA SYNTHETASE"/>
    <property type="match status" value="1"/>
</dbReference>
<feature type="non-terminal residue" evidence="2">
    <location>
        <position position="234"/>
    </location>
</feature>
<dbReference type="InterPro" id="IPR020845">
    <property type="entry name" value="AMP-binding_CS"/>
</dbReference>
<evidence type="ECO:0000313" key="2">
    <source>
        <dbReference type="EMBL" id="MBO8429274.1"/>
    </source>
</evidence>
<accession>A0A9D9GYB9</accession>
<feature type="domain" description="AMP-dependent synthetase/ligase" evidence="1">
    <location>
        <begin position="10"/>
        <end position="94"/>
    </location>
</feature>
<reference evidence="2" key="2">
    <citation type="journal article" date="2021" name="PeerJ">
        <title>Extensive microbial diversity within the chicken gut microbiome revealed by metagenomics and culture.</title>
        <authorList>
            <person name="Gilroy R."/>
            <person name="Ravi A."/>
            <person name="Getino M."/>
            <person name="Pursley I."/>
            <person name="Horton D.L."/>
            <person name="Alikhan N.F."/>
            <person name="Baker D."/>
            <person name="Gharbi K."/>
            <person name="Hall N."/>
            <person name="Watson M."/>
            <person name="Adriaenssens E.M."/>
            <person name="Foster-Nyarko E."/>
            <person name="Jarju S."/>
            <person name="Secka A."/>
            <person name="Antonio M."/>
            <person name="Oren A."/>
            <person name="Chaudhuri R.R."/>
            <person name="La Ragione R."/>
            <person name="Hildebrand F."/>
            <person name="Pallen M.J."/>
        </authorList>
    </citation>
    <scope>NUCLEOTIDE SEQUENCE</scope>
    <source>
        <strain evidence="2">15467</strain>
    </source>
</reference>
<name>A0A9D9GYB9_9BACT</name>
<comment type="caution">
    <text evidence="2">The sequence shown here is derived from an EMBL/GenBank/DDBJ whole genome shotgun (WGS) entry which is preliminary data.</text>
</comment>